<evidence type="ECO:0000313" key="4">
    <source>
        <dbReference type="WBParaSite" id="PSAMB.scaffold9312size5109.g32317.t1"/>
    </source>
</evidence>
<name>A0A914XS97_9BILA</name>
<proteinExistence type="predicted"/>
<dbReference type="Proteomes" id="UP000887566">
    <property type="component" value="Unplaced"/>
</dbReference>
<evidence type="ECO:0000256" key="1">
    <source>
        <dbReference type="SAM" id="MobiDB-lite"/>
    </source>
</evidence>
<feature type="transmembrane region" description="Helical" evidence="2">
    <location>
        <begin position="60"/>
        <end position="84"/>
    </location>
</feature>
<keyword evidence="2" id="KW-1133">Transmembrane helix</keyword>
<evidence type="ECO:0000256" key="2">
    <source>
        <dbReference type="SAM" id="Phobius"/>
    </source>
</evidence>
<protein>
    <submittedName>
        <fullName evidence="4">Uncharacterized protein</fullName>
    </submittedName>
</protein>
<keyword evidence="2" id="KW-0812">Transmembrane</keyword>
<feature type="region of interest" description="Disordered" evidence="1">
    <location>
        <begin position="1"/>
        <end position="26"/>
    </location>
</feature>
<keyword evidence="2" id="KW-0472">Membrane</keyword>
<sequence length="89" mass="9638">MKKTFKRERSGNRRPPTAAAVDDPPDFAVSSGRLPTAVAFCPARPRQVARPNRRLQVINGAFPAGLSVLVSIPAWLLAICAFLTPNGRK</sequence>
<accession>A0A914XS97</accession>
<organism evidence="3 4">
    <name type="scientific">Plectus sambesii</name>
    <dbReference type="NCBI Taxonomy" id="2011161"/>
    <lineage>
        <taxon>Eukaryota</taxon>
        <taxon>Metazoa</taxon>
        <taxon>Ecdysozoa</taxon>
        <taxon>Nematoda</taxon>
        <taxon>Chromadorea</taxon>
        <taxon>Plectida</taxon>
        <taxon>Plectina</taxon>
        <taxon>Plectoidea</taxon>
        <taxon>Plectidae</taxon>
        <taxon>Plectus</taxon>
    </lineage>
</organism>
<reference evidence="4" key="1">
    <citation type="submission" date="2022-11" db="UniProtKB">
        <authorList>
            <consortium name="WormBaseParasite"/>
        </authorList>
    </citation>
    <scope>IDENTIFICATION</scope>
</reference>
<dbReference type="AlphaFoldDB" id="A0A914XS97"/>
<feature type="compositionally biased region" description="Low complexity" evidence="1">
    <location>
        <begin position="15"/>
        <end position="26"/>
    </location>
</feature>
<keyword evidence="3" id="KW-1185">Reference proteome</keyword>
<evidence type="ECO:0000313" key="3">
    <source>
        <dbReference type="Proteomes" id="UP000887566"/>
    </source>
</evidence>
<dbReference type="WBParaSite" id="PSAMB.scaffold9312size5109.g32317.t1">
    <property type="protein sequence ID" value="PSAMB.scaffold9312size5109.g32317.t1"/>
    <property type="gene ID" value="PSAMB.scaffold9312size5109.g32317"/>
</dbReference>